<dbReference type="GO" id="GO:0000976">
    <property type="term" value="F:transcription cis-regulatory region binding"/>
    <property type="evidence" value="ECO:0007669"/>
    <property type="project" value="TreeGrafter"/>
</dbReference>
<dbReference type="AlphaFoldDB" id="A0Y864"/>
<evidence type="ECO:0000313" key="6">
    <source>
        <dbReference type="Proteomes" id="UP000004931"/>
    </source>
</evidence>
<comment type="caution">
    <text evidence="5">The sequence shown here is derived from an EMBL/GenBank/DDBJ whole genome shotgun (WGS) entry which is preliminary data.</text>
</comment>
<organism evidence="5 6">
    <name type="scientific">marine gamma proteobacterium HTCC2143</name>
    <dbReference type="NCBI Taxonomy" id="247633"/>
    <lineage>
        <taxon>Bacteria</taxon>
        <taxon>Pseudomonadati</taxon>
        <taxon>Pseudomonadota</taxon>
        <taxon>Gammaproteobacteria</taxon>
        <taxon>Cellvibrionales</taxon>
        <taxon>Spongiibacteraceae</taxon>
        <taxon>BD1-7 clade</taxon>
    </lineage>
</organism>
<name>A0Y864_9GAMM</name>
<gene>
    <name evidence="5" type="ORF">GP2143_13721</name>
</gene>
<dbReference type="Pfam" id="PF12625">
    <property type="entry name" value="Arabinose_bd"/>
    <property type="match status" value="1"/>
</dbReference>
<dbReference type="PRINTS" id="PR00032">
    <property type="entry name" value="HTHARAC"/>
</dbReference>
<proteinExistence type="predicted"/>
<dbReference type="SUPFAM" id="SSF46689">
    <property type="entry name" value="Homeodomain-like"/>
    <property type="match status" value="1"/>
</dbReference>
<dbReference type="PROSITE" id="PS01124">
    <property type="entry name" value="HTH_ARAC_FAMILY_2"/>
    <property type="match status" value="1"/>
</dbReference>
<dbReference type="Pfam" id="PF12833">
    <property type="entry name" value="HTH_18"/>
    <property type="match status" value="1"/>
</dbReference>
<evidence type="ECO:0000256" key="3">
    <source>
        <dbReference type="ARBA" id="ARBA00023163"/>
    </source>
</evidence>
<dbReference type="InterPro" id="IPR032687">
    <property type="entry name" value="AraC-type_N"/>
</dbReference>
<dbReference type="Proteomes" id="UP000004931">
    <property type="component" value="Unassembled WGS sequence"/>
</dbReference>
<dbReference type="OrthoDB" id="5582699at2"/>
<accession>A0Y864</accession>
<evidence type="ECO:0000256" key="1">
    <source>
        <dbReference type="ARBA" id="ARBA00023015"/>
    </source>
</evidence>
<sequence>MEQRKSSTHYVCILLRHAQSIGLDVQHILEETGISTELAETEDGWIDNVLLARLVKRMWLDTNNETFGLDPNPLRIGTWALACEFMLGADTLGALYRKGERILSFLAPNSAGLKILRENGSIVVLPQVYLGESDPDHFLIEFITVLWHRFASWAIDERIPLQKAFFSYPEPNHSNFYEELFSCDVRFEQSACGFKFHESYLKRRITRTPIELEAWLRDSPADLLYMPGREKSIQAQLKASLLEITKAEVARDAMRYPAFESLCSDLAMSPQVVRRRLADEGTSYQHIKDAIRCETAQVLLANPENSISDIAVRTGFSEPAAFSRAFKKWTGESPAQYRSSRLKKR</sequence>
<dbReference type="GO" id="GO:0005829">
    <property type="term" value="C:cytosol"/>
    <property type="evidence" value="ECO:0007669"/>
    <property type="project" value="TreeGrafter"/>
</dbReference>
<reference evidence="5 6" key="1">
    <citation type="journal article" date="2010" name="J. Bacteriol.">
        <title>Genome sequence of the oligotrophic marine Gammaproteobacterium HTCC2143, isolated from the Oregon Coast.</title>
        <authorList>
            <person name="Oh H.M."/>
            <person name="Kang I."/>
            <person name="Ferriera S."/>
            <person name="Giovannoni S.J."/>
            <person name="Cho J.C."/>
        </authorList>
    </citation>
    <scope>NUCLEOTIDE SEQUENCE [LARGE SCALE GENOMIC DNA]</scope>
    <source>
        <strain evidence="5 6">HTCC2143</strain>
    </source>
</reference>
<dbReference type="GO" id="GO:0003700">
    <property type="term" value="F:DNA-binding transcription factor activity"/>
    <property type="evidence" value="ECO:0007669"/>
    <property type="project" value="InterPro"/>
</dbReference>
<dbReference type="Gene3D" id="1.10.10.60">
    <property type="entry name" value="Homeodomain-like"/>
    <property type="match status" value="1"/>
</dbReference>
<dbReference type="SMART" id="SM00342">
    <property type="entry name" value="HTH_ARAC"/>
    <property type="match status" value="1"/>
</dbReference>
<protein>
    <submittedName>
        <fullName evidence="5">Transcriptional regulator, AraC family protein</fullName>
    </submittedName>
</protein>
<dbReference type="STRING" id="247633.GP2143_13721"/>
<dbReference type="EMBL" id="AAVT01000001">
    <property type="protein sequence ID" value="EAW32318.1"/>
    <property type="molecule type" value="Genomic_DNA"/>
</dbReference>
<keyword evidence="3" id="KW-0804">Transcription</keyword>
<dbReference type="InterPro" id="IPR020449">
    <property type="entry name" value="Tscrpt_reg_AraC-type_HTH"/>
</dbReference>
<evidence type="ECO:0000256" key="2">
    <source>
        <dbReference type="ARBA" id="ARBA00023125"/>
    </source>
</evidence>
<feature type="domain" description="HTH araC/xylS-type" evidence="4">
    <location>
        <begin position="239"/>
        <end position="340"/>
    </location>
</feature>
<keyword evidence="6" id="KW-1185">Reference proteome</keyword>
<evidence type="ECO:0000313" key="5">
    <source>
        <dbReference type="EMBL" id="EAW32318.1"/>
    </source>
</evidence>
<dbReference type="InterPro" id="IPR018060">
    <property type="entry name" value="HTH_AraC"/>
</dbReference>
<dbReference type="PANTHER" id="PTHR47894:SF1">
    <property type="entry name" value="HTH-TYPE TRANSCRIPTIONAL REGULATOR VQSM"/>
    <property type="match status" value="1"/>
</dbReference>
<dbReference type="PANTHER" id="PTHR47894">
    <property type="entry name" value="HTH-TYPE TRANSCRIPTIONAL REGULATOR GADX"/>
    <property type="match status" value="1"/>
</dbReference>
<keyword evidence="1" id="KW-0805">Transcription regulation</keyword>
<keyword evidence="2" id="KW-0238">DNA-binding</keyword>
<evidence type="ECO:0000259" key="4">
    <source>
        <dbReference type="PROSITE" id="PS01124"/>
    </source>
</evidence>
<dbReference type="eggNOG" id="COG2207">
    <property type="taxonomic scope" value="Bacteria"/>
</dbReference>
<dbReference type="InterPro" id="IPR009057">
    <property type="entry name" value="Homeodomain-like_sf"/>
</dbReference>